<dbReference type="OrthoDB" id="3266087at2759"/>
<feature type="compositionally biased region" description="Polar residues" evidence="1">
    <location>
        <begin position="13"/>
        <end position="22"/>
    </location>
</feature>
<evidence type="ECO:0000256" key="2">
    <source>
        <dbReference type="SAM" id="Phobius"/>
    </source>
</evidence>
<feature type="transmembrane region" description="Helical" evidence="2">
    <location>
        <begin position="799"/>
        <end position="818"/>
    </location>
</feature>
<keyword evidence="2" id="KW-1133">Transmembrane helix</keyword>
<reference evidence="3" key="1">
    <citation type="submission" date="2014-01" db="EMBL/GenBank/DDBJ databases">
        <title>The genome of the white-rot fungus Pycnoporus cinnabarinus: a basidiomycete model with a versatile arsenal for lignocellulosic biomass breakdown.</title>
        <authorList>
            <person name="Levasseur A."/>
            <person name="Lomascolo A."/>
            <person name="Ruiz-Duenas F.J."/>
            <person name="Uzan E."/>
            <person name="Piumi F."/>
            <person name="Kues U."/>
            <person name="Ram A.F.J."/>
            <person name="Murat C."/>
            <person name="Haon M."/>
            <person name="Benoit I."/>
            <person name="Arfi Y."/>
            <person name="Chevret D."/>
            <person name="Drula E."/>
            <person name="Kwon M.J."/>
            <person name="Gouret P."/>
            <person name="Lesage-Meessen L."/>
            <person name="Lombard V."/>
            <person name="Mariette J."/>
            <person name="Noirot C."/>
            <person name="Park J."/>
            <person name="Patyshakuliyeva A."/>
            <person name="Wieneger R.A.B."/>
            <person name="Wosten H.A.B."/>
            <person name="Martin F."/>
            <person name="Coutinho P.M."/>
            <person name="de Vries R."/>
            <person name="Martinez A.T."/>
            <person name="Klopp C."/>
            <person name="Pontarotti P."/>
            <person name="Henrissat B."/>
            <person name="Record E."/>
        </authorList>
    </citation>
    <scope>NUCLEOTIDE SEQUENCE [LARGE SCALE GENOMIC DNA]</scope>
    <source>
        <strain evidence="3">BRFM137</strain>
    </source>
</reference>
<feature type="region of interest" description="Disordered" evidence="1">
    <location>
        <begin position="1"/>
        <end position="43"/>
    </location>
</feature>
<feature type="transmembrane region" description="Helical" evidence="2">
    <location>
        <begin position="756"/>
        <end position="778"/>
    </location>
</feature>
<feature type="compositionally biased region" description="Basic and acidic residues" evidence="1">
    <location>
        <begin position="483"/>
        <end position="492"/>
    </location>
</feature>
<dbReference type="HOGENOM" id="CLU_322891_0_0_1"/>
<feature type="region of interest" description="Disordered" evidence="1">
    <location>
        <begin position="288"/>
        <end position="684"/>
    </location>
</feature>
<keyword evidence="2" id="KW-0812">Transmembrane</keyword>
<feature type="compositionally biased region" description="Polar residues" evidence="1">
    <location>
        <begin position="321"/>
        <end position="337"/>
    </location>
</feature>
<feature type="compositionally biased region" description="Polar residues" evidence="1">
    <location>
        <begin position="299"/>
        <end position="309"/>
    </location>
</feature>
<feature type="compositionally biased region" description="Polar residues" evidence="1">
    <location>
        <begin position="121"/>
        <end position="133"/>
    </location>
</feature>
<dbReference type="OMA" id="EYDMESA"/>
<dbReference type="AlphaFoldDB" id="A0A060SCV1"/>
<feature type="compositionally biased region" description="Polar residues" evidence="1">
    <location>
        <begin position="186"/>
        <end position="234"/>
    </location>
</feature>
<feature type="compositionally biased region" description="Polar residues" evidence="1">
    <location>
        <begin position="446"/>
        <end position="458"/>
    </location>
</feature>
<accession>A0A060SCV1</accession>
<feature type="compositionally biased region" description="Polar residues" evidence="1">
    <location>
        <begin position="512"/>
        <end position="539"/>
    </location>
</feature>
<name>A0A060SCV1_PYCCI</name>
<dbReference type="Proteomes" id="UP000029665">
    <property type="component" value="Unassembled WGS sequence"/>
</dbReference>
<protein>
    <submittedName>
        <fullName evidence="3">Uncharacterized protein</fullName>
    </submittedName>
</protein>
<evidence type="ECO:0000256" key="1">
    <source>
        <dbReference type="SAM" id="MobiDB-lite"/>
    </source>
</evidence>
<feature type="compositionally biased region" description="Basic and acidic residues" evidence="1">
    <location>
        <begin position="338"/>
        <end position="357"/>
    </location>
</feature>
<proteinExistence type="predicted"/>
<organism evidence="3 4">
    <name type="scientific">Pycnoporus cinnabarinus</name>
    <name type="common">Cinnabar-red polypore</name>
    <name type="synonym">Trametes cinnabarina</name>
    <dbReference type="NCBI Taxonomy" id="5643"/>
    <lineage>
        <taxon>Eukaryota</taxon>
        <taxon>Fungi</taxon>
        <taxon>Dikarya</taxon>
        <taxon>Basidiomycota</taxon>
        <taxon>Agaricomycotina</taxon>
        <taxon>Agaricomycetes</taxon>
        <taxon>Polyporales</taxon>
        <taxon>Polyporaceae</taxon>
        <taxon>Trametes</taxon>
    </lineage>
</organism>
<feature type="compositionally biased region" description="Polar residues" evidence="1">
    <location>
        <begin position="633"/>
        <end position="647"/>
    </location>
</feature>
<feature type="region of interest" description="Disordered" evidence="1">
    <location>
        <begin position="66"/>
        <end position="275"/>
    </location>
</feature>
<feature type="compositionally biased region" description="Polar residues" evidence="1">
    <location>
        <begin position="265"/>
        <end position="275"/>
    </location>
</feature>
<evidence type="ECO:0000313" key="3">
    <source>
        <dbReference type="EMBL" id="CDO72190.1"/>
    </source>
</evidence>
<sequence length="821" mass="89544">MASILERLRKRTLSQQRSTSLQLVLEPAPPPFPTTAIEPSIPATHFEPSLVDRRIVQDLPALLHALEREQDDPSGGLKPPRARKRSGLARFVLNRSGDDAPRPESTSKQTAEKENDEHSPTSRPASARSTQSKGKGRSFASSRKYLSAATSPWSTFGRQRTRSGTAPYRPAHPPPSGSRSRDSTVYGPSSSNADDWLSMSNLASTSSIGGRQHGSSQDQIATSAQSNISHSSDAGSKARYSVHTFGANSPSERDVQWFPPGSGSPCMTQAPLSRESASLSMHVQGFHLSPESGDLTRSRMGQLSVSTRPATAFDGTVTHFEPQQFTHDGMVSPTQSEQHADDQKMQGESKTDSKEHVVSPPPSPQHSSRSARDGSLLLSAIAEPHAQHASSERTDEPCSPSRFIPPSSPFPTSPTLLDGEQHDQLGELVLNQTYSRVPAENRSDGVSDNLSRSSSYTNPAERRGDNGWMAEPRDATNTLNSRRSIDTRDLLKKGSIAASRPGSHIRVRSRRSSQLSEPSTPTASTSKENGGAGLSSTAFPTDPETPTPVRVSRTPRTASEPGLRSVSEKSVLETPVNQKGKRKAEEVDLTPPDQRTGQHATFVLPEGGHRSHHASEISRAPSSFNGRKRARLSTASPSASPGQSRPASVSRHPTDSWPNRSANPSTLHRSASKTASMRSGMRPESMIAAVHRNAERRRSLSEISIPISALVAPHAPSMSVRSSMYHMRDPRRPRVHPTPWYLERRTADQEGSPVQAWFFFLGFILFPLWYVASFWRIPKTRQVGGTDTEKAVTLDDPQVEHVSLFTYIPFIVLVAIFVPRS</sequence>
<keyword evidence="4" id="KW-1185">Reference proteome</keyword>
<feature type="compositionally biased region" description="Basic and acidic residues" evidence="1">
    <location>
        <begin position="110"/>
        <end position="120"/>
    </location>
</feature>
<feature type="compositionally biased region" description="Basic and acidic residues" evidence="1">
    <location>
        <begin position="607"/>
        <end position="616"/>
    </location>
</feature>
<keyword evidence="2" id="KW-0472">Membrane</keyword>
<comment type="caution">
    <text evidence="3">The sequence shown here is derived from an EMBL/GenBank/DDBJ whole genome shotgun (WGS) entry which is preliminary data.</text>
</comment>
<gene>
    <name evidence="3" type="ORF">BN946_scf184970.g42</name>
</gene>
<feature type="compositionally biased region" description="Polar residues" evidence="1">
    <location>
        <begin position="148"/>
        <end position="164"/>
    </location>
</feature>
<evidence type="ECO:0000313" key="4">
    <source>
        <dbReference type="Proteomes" id="UP000029665"/>
    </source>
</evidence>
<dbReference type="EMBL" id="CCBP010000111">
    <property type="protein sequence ID" value="CDO72190.1"/>
    <property type="molecule type" value="Genomic_DNA"/>
</dbReference>
<feature type="compositionally biased region" description="Polar residues" evidence="1">
    <location>
        <begin position="656"/>
        <end position="677"/>
    </location>
</feature>